<dbReference type="GO" id="GO:0008168">
    <property type="term" value="F:methyltransferase activity"/>
    <property type="evidence" value="ECO:0007669"/>
    <property type="project" value="UniProtKB-KW"/>
</dbReference>
<comment type="caution">
    <text evidence="2">The sequence shown here is derived from an EMBL/GenBank/DDBJ whole genome shotgun (WGS) entry which is preliminary data.</text>
</comment>
<dbReference type="Gene3D" id="3.40.50.150">
    <property type="entry name" value="Vaccinia Virus protein VP39"/>
    <property type="match status" value="1"/>
</dbReference>
<dbReference type="PANTHER" id="PTHR42912">
    <property type="entry name" value="METHYLTRANSFERASE"/>
    <property type="match status" value="1"/>
</dbReference>
<dbReference type="Pfam" id="PF13649">
    <property type="entry name" value="Methyltransf_25"/>
    <property type="match status" value="1"/>
</dbReference>
<dbReference type="CDD" id="cd02440">
    <property type="entry name" value="AdoMet_MTases"/>
    <property type="match status" value="1"/>
</dbReference>
<organism evidence="2 3">
    <name type="scientific">Kineococcus rhizosphaerae</name>
    <dbReference type="NCBI Taxonomy" id="559628"/>
    <lineage>
        <taxon>Bacteria</taxon>
        <taxon>Bacillati</taxon>
        <taxon>Actinomycetota</taxon>
        <taxon>Actinomycetes</taxon>
        <taxon>Kineosporiales</taxon>
        <taxon>Kineosporiaceae</taxon>
        <taxon>Kineococcus</taxon>
    </lineage>
</organism>
<dbReference type="GO" id="GO:0032259">
    <property type="term" value="P:methylation"/>
    <property type="evidence" value="ECO:0007669"/>
    <property type="project" value="UniProtKB-KW"/>
</dbReference>
<gene>
    <name evidence="2" type="ORF">CLV37_10943</name>
</gene>
<sequence>MPDALFADPRLAVLHDLFEDPARPDLDPYLVRATREPRARRVVDVGCGTGVLAARLARAGLDVVGVDPAAASLAVARDREPRVRWLQAGAADLPALAPDLEADLAVMTGNVAQVFTTDTGWDAALAGVARALRPGGRLVFETRRPAARDWENWSTATQHRDVPGTGHVTKRFELLDVTGALVTFRNTFDLAGTVVVSESTLRFRDLPELEGSLRRNGFTVQDVGQAPDRPGLEFVVEATRARPVTAR</sequence>
<dbReference type="AlphaFoldDB" id="A0A2T0R0N9"/>
<dbReference type="InterPro" id="IPR041698">
    <property type="entry name" value="Methyltransf_25"/>
</dbReference>
<dbReference type="InterPro" id="IPR050508">
    <property type="entry name" value="Methyltransf_Superfamily"/>
</dbReference>
<keyword evidence="2" id="KW-0808">Transferase</keyword>
<name>A0A2T0R0N9_9ACTN</name>
<dbReference type="OrthoDB" id="9811589at2"/>
<dbReference type="PANTHER" id="PTHR42912:SF80">
    <property type="entry name" value="METHYLTRANSFERASE DOMAIN-CONTAINING PROTEIN"/>
    <property type="match status" value="1"/>
</dbReference>
<dbReference type="InterPro" id="IPR029063">
    <property type="entry name" value="SAM-dependent_MTases_sf"/>
</dbReference>
<evidence type="ECO:0000259" key="1">
    <source>
        <dbReference type="Pfam" id="PF13649"/>
    </source>
</evidence>
<keyword evidence="3" id="KW-1185">Reference proteome</keyword>
<proteinExistence type="predicted"/>
<feature type="domain" description="Methyltransferase" evidence="1">
    <location>
        <begin position="42"/>
        <end position="136"/>
    </location>
</feature>
<dbReference type="EMBL" id="PVZF01000009">
    <property type="protein sequence ID" value="PRY12858.1"/>
    <property type="molecule type" value="Genomic_DNA"/>
</dbReference>
<dbReference type="Proteomes" id="UP000238083">
    <property type="component" value="Unassembled WGS sequence"/>
</dbReference>
<evidence type="ECO:0000313" key="2">
    <source>
        <dbReference type="EMBL" id="PRY12858.1"/>
    </source>
</evidence>
<protein>
    <submittedName>
        <fullName evidence="2">Methyltransferase family protein</fullName>
    </submittedName>
</protein>
<reference evidence="2 3" key="1">
    <citation type="submission" date="2018-03" db="EMBL/GenBank/DDBJ databases">
        <title>Genomic Encyclopedia of Archaeal and Bacterial Type Strains, Phase II (KMG-II): from individual species to whole genera.</title>
        <authorList>
            <person name="Goeker M."/>
        </authorList>
    </citation>
    <scope>NUCLEOTIDE SEQUENCE [LARGE SCALE GENOMIC DNA]</scope>
    <source>
        <strain evidence="2 3">DSM 19711</strain>
    </source>
</reference>
<dbReference type="RefSeq" id="WP_106212694.1">
    <property type="nucleotide sequence ID" value="NZ_PVZF01000009.1"/>
</dbReference>
<keyword evidence="2" id="KW-0489">Methyltransferase</keyword>
<dbReference type="SUPFAM" id="SSF53335">
    <property type="entry name" value="S-adenosyl-L-methionine-dependent methyltransferases"/>
    <property type="match status" value="1"/>
</dbReference>
<evidence type="ECO:0000313" key="3">
    <source>
        <dbReference type="Proteomes" id="UP000238083"/>
    </source>
</evidence>
<accession>A0A2T0R0N9</accession>